<dbReference type="Gene3D" id="1.10.260.40">
    <property type="entry name" value="lambda repressor-like DNA-binding domains"/>
    <property type="match status" value="1"/>
</dbReference>
<name>A0A966DQT8_9SPHI</name>
<dbReference type="GO" id="GO:0003677">
    <property type="term" value="F:DNA binding"/>
    <property type="evidence" value="ECO:0007669"/>
    <property type="project" value="InterPro"/>
</dbReference>
<dbReference type="CDD" id="cd00093">
    <property type="entry name" value="HTH_XRE"/>
    <property type="match status" value="1"/>
</dbReference>
<dbReference type="Proteomes" id="UP000638732">
    <property type="component" value="Unassembled WGS sequence"/>
</dbReference>
<reference evidence="2" key="1">
    <citation type="submission" date="2020-01" db="EMBL/GenBank/DDBJ databases">
        <authorList>
            <person name="Seo Y.L."/>
        </authorList>
    </citation>
    <scope>NUCLEOTIDE SEQUENCE</scope>
    <source>
        <strain evidence="2">R11</strain>
    </source>
</reference>
<reference evidence="2" key="2">
    <citation type="submission" date="2020-10" db="EMBL/GenBank/DDBJ databases">
        <title>Mucilaginibacter sp. nov., isolated from soil.</title>
        <authorList>
            <person name="Jeon C.O."/>
        </authorList>
    </citation>
    <scope>NUCLEOTIDE SEQUENCE</scope>
    <source>
        <strain evidence="2">R11</strain>
    </source>
</reference>
<comment type="caution">
    <text evidence="2">The sequence shown here is derived from an EMBL/GenBank/DDBJ whole genome shotgun (WGS) entry which is preliminary data.</text>
</comment>
<protein>
    <submittedName>
        <fullName evidence="2">Helix-turn-helix domain-containing protein</fullName>
    </submittedName>
</protein>
<evidence type="ECO:0000313" key="3">
    <source>
        <dbReference type="Proteomes" id="UP000638732"/>
    </source>
</evidence>
<feature type="domain" description="HTH cro/C1-type" evidence="1">
    <location>
        <begin position="9"/>
        <end position="63"/>
    </location>
</feature>
<proteinExistence type="predicted"/>
<keyword evidence="3" id="KW-1185">Reference proteome</keyword>
<accession>A0A966DQT8</accession>
<evidence type="ECO:0000259" key="1">
    <source>
        <dbReference type="PROSITE" id="PS50943"/>
    </source>
</evidence>
<gene>
    <name evidence="2" type="ORF">GSY63_03060</name>
</gene>
<dbReference type="Pfam" id="PF13443">
    <property type="entry name" value="HTH_26"/>
    <property type="match status" value="1"/>
</dbReference>
<dbReference type="InterPro" id="IPR001387">
    <property type="entry name" value="Cro/C1-type_HTH"/>
</dbReference>
<dbReference type="RefSeq" id="WP_166584359.1">
    <property type="nucleotide sequence ID" value="NZ_WWEO01000037.1"/>
</dbReference>
<sequence>MELHYGRIIERKIKISGYSVGDVARLTGVNRRSVHNWFNCRKLNIQTIERIAHALNCDFSPDFPDLFPKGHFSSLESELEDSQMKNGNPVPPESSEAYWINKYLVLLKSYNGLLEGLAQPVQCND</sequence>
<dbReference type="AlphaFoldDB" id="A0A966DQT8"/>
<dbReference type="PROSITE" id="PS50943">
    <property type="entry name" value="HTH_CROC1"/>
    <property type="match status" value="1"/>
</dbReference>
<dbReference type="SUPFAM" id="SSF47413">
    <property type="entry name" value="lambda repressor-like DNA-binding domains"/>
    <property type="match status" value="1"/>
</dbReference>
<dbReference type="InterPro" id="IPR010982">
    <property type="entry name" value="Lambda_DNA-bd_dom_sf"/>
</dbReference>
<dbReference type="EMBL" id="WWEO01000037">
    <property type="protein sequence ID" value="NCD68333.1"/>
    <property type="molecule type" value="Genomic_DNA"/>
</dbReference>
<organism evidence="2 3">
    <name type="scientific">Mucilaginibacter agri</name>
    <dbReference type="NCBI Taxonomy" id="2695265"/>
    <lineage>
        <taxon>Bacteria</taxon>
        <taxon>Pseudomonadati</taxon>
        <taxon>Bacteroidota</taxon>
        <taxon>Sphingobacteriia</taxon>
        <taxon>Sphingobacteriales</taxon>
        <taxon>Sphingobacteriaceae</taxon>
        <taxon>Mucilaginibacter</taxon>
    </lineage>
</organism>
<evidence type="ECO:0000313" key="2">
    <source>
        <dbReference type="EMBL" id="NCD68333.1"/>
    </source>
</evidence>